<accession>A0ABM6JFC1</accession>
<dbReference type="InterPro" id="IPR045584">
    <property type="entry name" value="Pilin-like"/>
</dbReference>
<feature type="transmembrane region" description="Helical" evidence="1">
    <location>
        <begin position="21"/>
        <end position="43"/>
    </location>
</feature>
<keyword evidence="1" id="KW-1133">Transmembrane helix</keyword>
<keyword evidence="1" id="KW-0472">Membrane</keyword>
<dbReference type="RefSeq" id="WP_080914642.1">
    <property type="nucleotide sequence ID" value="NZ_CP020472.1"/>
</dbReference>
<dbReference type="PROSITE" id="PS00409">
    <property type="entry name" value="PROKAR_NTER_METHYL"/>
    <property type="match status" value="1"/>
</dbReference>
<dbReference type="Proteomes" id="UP000191820">
    <property type="component" value="Chromosome"/>
</dbReference>
<protein>
    <submittedName>
        <fullName evidence="2">MSHA pilin protein MshA</fullName>
    </submittedName>
</protein>
<sequence>MRSLFIPYKSQKMACFSKREQGFSLIELVVVIIVLGILSVIAAPKFIDLKQDAYAGQMQGVSGAIGSAKELVHSACVISRDCDSTAPASGSNTIVVEGERISLAYGYPRNTEAGIARAINIVDGDDFELTRYNIGGRSGLRIRPAADYSVNDCEIRYSEPQTAIETPLIERDLAGC</sequence>
<proteinExistence type="predicted"/>
<dbReference type="Gene3D" id="3.30.700.10">
    <property type="entry name" value="Glycoprotein, Type 4 Pilin"/>
    <property type="match status" value="1"/>
</dbReference>
<evidence type="ECO:0000313" key="3">
    <source>
        <dbReference type="Proteomes" id="UP000191820"/>
    </source>
</evidence>
<keyword evidence="3" id="KW-1185">Reference proteome</keyword>
<dbReference type="Pfam" id="PF07963">
    <property type="entry name" value="N_methyl"/>
    <property type="match status" value="1"/>
</dbReference>
<name>A0ABM6JFC1_9GAMM</name>
<dbReference type="EMBL" id="CP020472">
    <property type="protein sequence ID" value="ARD20608.1"/>
    <property type="molecule type" value="Genomic_DNA"/>
</dbReference>
<gene>
    <name evidence="2" type="ORF">SJ2017_0260</name>
</gene>
<dbReference type="SUPFAM" id="SSF54523">
    <property type="entry name" value="Pili subunits"/>
    <property type="match status" value="1"/>
</dbReference>
<organism evidence="2 3">
    <name type="scientific">Shewanella japonica</name>
    <dbReference type="NCBI Taxonomy" id="93973"/>
    <lineage>
        <taxon>Bacteria</taxon>
        <taxon>Pseudomonadati</taxon>
        <taxon>Pseudomonadota</taxon>
        <taxon>Gammaproteobacteria</taxon>
        <taxon>Alteromonadales</taxon>
        <taxon>Shewanellaceae</taxon>
        <taxon>Shewanella</taxon>
    </lineage>
</organism>
<dbReference type="NCBIfam" id="TIGR02532">
    <property type="entry name" value="IV_pilin_GFxxxE"/>
    <property type="match status" value="1"/>
</dbReference>
<reference evidence="2 3" key="1">
    <citation type="submission" date="2017-03" db="EMBL/GenBank/DDBJ databases">
        <title>Genome sequencing of Shewanella japonica KCTC 22435.</title>
        <authorList>
            <person name="Kim K.M."/>
        </authorList>
    </citation>
    <scope>NUCLEOTIDE SEQUENCE [LARGE SCALE GENOMIC DNA]</scope>
    <source>
        <strain evidence="2 3">KCTC 22435</strain>
    </source>
</reference>
<dbReference type="InterPro" id="IPR012902">
    <property type="entry name" value="N_methyl_site"/>
</dbReference>
<evidence type="ECO:0000313" key="2">
    <source>
        <dbReference type="EMBL" id="ARD20608.1"/>
    </source>
</evidence>
<keyword evidence="1" id="KW-0812">Transmembrane</keyword>
<evidence type="ECO:0000256" key="1">
    <source>
        <dbReference type="SAM" id="Phobius"/>
    </source>
</evidence>